<evidence type="ECO:0000313" key="6">
    <source>
        <dbReference type="Proteomes" id="UP000626109"/>
    </source>
</evidence>
<dbReference type="InterPro" id="IPR002347">
    <property type="entry name" value="SDR_fam"/>
</dbReference>
<evidence type="ECO:0000256" key="3">
    <source>
        <dbReference type="RuleBase" id="RU000363"/>
    </source>
</evidence>
<dbReference type="AlphaFoldDB" id="A0A813JVE4"/>
<dbReference type="Gene3D" id="3.40.50.720">
    <property type="entry name" value="NAD(P)-binding Rossmann-like Domain"/>
    <property type="match status" value="1"/>
</dbReference>
<feature type="domain" description="Ketoreductase" evidence="4">
    <location>
        <begin position="2"/>
        <end position="173"/>
    </location>
</feature>
<protein>
    <recommendedName>
        <fullName evidence="4">Ketoreductase domain-containing protein</fullName>
    </recommendedName>
</protein>
<reference evidence="5" key="1">
    <citation type="submission" date="2021-02" db="EMBL/GenBank/DDBJ databases">
        <authorList>
            <person name="Dougan E. K."/>
            <person name="Rhodes N."/>
            <person name="Thang M."/>
            <person name="Chan C."/>
        </authorList>
    </citation>
    <scope>NUCLEOTIDE SEQUENCE</scope>
</reference>
<evidence type="ECO:0000313" key="5">
    <source>
        <dbReference type="EMBL" id="CAE8685945.1"/>
    </source>
</evidence>
<keyword evidence="2" id="KW-0560">Oxidoreductase</keyword>
<dbReference type="InterPro" id="IPR057326">
    <property type="entry name" value="KR_dom"/>
</dbReference>
<dbReference type="SUPFAM" id="SSF51735">
    <property type="entry name" value="NAD(P)-binding Rossmann-fold domains"/>
    <property type="match status" value="1"/>
</dbReference>
<accession>A0A813JVE4</accession>
<proteinExistence type="inferred from homology"/>
<dbReference type="PANTHER" id="PTHR44169:SF6">
    <property type="entry name" value="NADPH-DEPENDENT 1-ACYLDIHYDROXYACETONE PHOSPHATE REDUCTASE"/>
    <property type="match status" value="1"/>
</dbReference>
<evidence type="ECO:0000259" key="4">
    <source>
        <dbReference type="SMART" id="SM00822"/>
    </source>
</evidence>
<evidence type="ECO:0000256" key="1">
    <source>
        <dbReference type="ARBA" id="ARBA00006484"/>
    </source>
</evidence>
<dbReference type="PRINTS" id="PR00080">
    <property type="entry name" value="SDRFAMILY"/>
</dbReference>
<comment type="caution">
    <text evidence="5">The sequence shown here is derived from an EMBL/GenBank/DDBJ whole genome shotgun (WGS) entry which is preliminary data.</text>
</comment>
<comment type="similarity">
    <text evidence="1 3">Belongs to the short-chain dehydrogenases/reductases (SDR) family.</text>
</comment>
<dbReference type="PRINTS" id="PR00081">
    <property type="entry name" value="GDHRDH"/>
</dbReference>
<gene>
    <name evidence="5" type="ORF">PGLA2088_LOCUS24734</name>
</gene>
<dbReference type="Pfam" id="PF00106">
    <property type="entry name" value="adh_short"/>
    <property type="match status" value="1"/>
</dbReference>
<evidence type="ECO:0000256" key="2">
    <source>
        <dbReference type="ARBA" id="ARBA00023002"/>
    </source>
</evidence>
<dbReference type="PANTHER" id="PTHR44169">
    <property type="entry name" value="NADPH-DEPENDENT 1-ACYLDIHYDROXYACETONE PHOSPHATE REDUCTASE"/>
    <property type="match status" value="1"/>
</dbReference>
<dbReference type="GO" id="GO:0016491">
    <property type="term" value="F:oxidoreductase activity"/>
    <property type="evidence" value="ECO:0007669"/>
    <property type="project" value="UniProtKB-KW"/>
</dbReference>
<name>A0A813JVE4_POLGL</name>
<dbReference type="EMBL" id="CAJNNW010026507">
    <property type="protein sequence ID" value="CAE8685945.1"/>
    <property type="molecule type" value="Genomic_DNA"/>
</dbReference>
<organism evidence="5 6">
    <name type="scientific">Polarella glacialis</name>
    <name type="common">Dinoflagellate</name>
    <dbReference type="NCBI Taxonomy" id="89957"/>
    <lineage>
        <taxon>Eukaryota</taxon>
        <taxon>Sar</taxon>
        <taxon>Alveolata</taxon>
        <taxon>Dinophyceae</taxon>
        <taxon>Suessiales</taxon>
        <taxon>Suessiaceae</taxon>
        <taxon>Polarella</taxon>
    </lineage>
</organism>
<dbReference type="InterPro" id="IPR036291">
    <property type="entry name" value="NAD(P)-bd_dom_sf"/>
</dbReference>
<sequence length="306" mass="31283">MKSVLITGCSTGIGRALAIEFHERGCRVLATARKVEAIEDLKALGMTTAAVDVTQPSSLKAAIASFGGHVDIVVANAGMAGFSPLVEADLSTVQGIFQTNVVGVIATVQAATPSMMERGSGLVVVIGSVSGVLVTPYAGAYCASKAAVAACCTSFRMELEPFGIGVLHVMTGAVRSQFADNAIAESSLPVDSRYAVLQPYIEARTVASQGPQSMEAAAYARDVVHAALAETVPDELVAGGSARKYLWTGKFTPAAMLKASLQKTFGLDTLQTAATRKASTSGGFCGLFSSVSSDAGSSDAGSEAEN</sequence>
<dbReference type="Proteomes" id="UP000626109">
    <property type="component" value="Unassembled WGS sequence"/>
</dbReference>
<dbReference type="SMART" id="SM00822">
    <property type="entry name" value="PKS_KR"/>
    <property type="match status" value="1"/>
</dbReference>